<dbReference type="EMBL" id="FNTX01000001">
    <property type="protein sequence ID" value="SED55691.1"/>
    <property type="molecule type" value="Genomic_DNA"/>
</dbReference>
<protein>
    <submittedName>
        <fullName evidence="2">Polysaccharide pyruvyl transferase family protein WcaK</fullName>
    </submittedName>
</protein>
<dbReference type="PANTHER" id="PTHR36836">
    <property type="entry name" value="COLANIC ACID BIOSYNTHESIS PROTEIN WCAK"/>
    <property type="match status" value="1"/>
</dbReference>
<dbReference type="GO" id="GO:0016740">
    <property type="term" value="F:transferase activity"/>
    <property type="evidence" value="ECO:0007669"/>
    <property type="project" value="UniProtKB-KW"/>
</dbReference>
<keyword evidence="3" id="KW-1185">Reference proteome</keyword>
<name>A0A1H5BNC7_9MICO</name>
<evidence type="ECO:0000313" key="2">
    <source>
        <dbReference type="EMBL" id="SED55691.1"/>
    </source>
</evidence>
<evidence type="ECO:0000259" key="1">
    <source>
        <dbReference type="Pfam" id="PF04230"/>
    </source>
</evidence>
<dbReference type="PANTHER" id="PTHR36836:SF1">
    <property type="entry name" value="COLANIC ACID BIOSYNTHESIS PROTEIN WCAK"/>
    <property type="match status" value="1"/>
</dbReference>
<dbReference type="RefSeq" id="WP_175476889.1">
    <property type="nucleotide sequence ID" value="NZ_FNTX01000001.1"/>
</dbReference>
<sequence>MTIQDPGPGRTVLLRAGWQVDNVGDVAHVPGAIRALQEYGGAEVIVWALDFGAREKRLLATIYPQVQIVEGAVAENGAPTDPDVLAAWERADILVHGPGASPMLGNEIDGWVAHTGKPYGYFGVTADPVCPPTWATLAEIDQMIDSLLEDYMSEEMRTRLEGAEFFYTRDSLSLKYLRSQKLQGVRLEFGPDATFAFTHRDDEAAEEFLAHFGFTSRQFGCFVPRLRYAPYPQIKGRHPTPEQQRRAGLNELTWREDLDAFAAVVTEWVRTTGTPAAVVPEMSYVHTYALAHLPERLPEDVRDQVHILDRYWPLEEMSGVYARAAVVVSMDCHSPIIAAAQGTPAVYLRLPAETAKGNMYADLGYPEMVVEIGDAPRAAELAIAAYRDRDAAAHRAATMVETANSRLREMAAAVAPRAPALT</sequence>
<dbReference type="Proteomes" id="UP000199220">
    <property type="component" value="Unassembled WGS sequence"/>
</dbReference>
<reference evidence="3" key="1">
    <citation type="submission" date="2016-10" db="EMBL/GenBank/DDBJ databases">
        <authorList>
            <person name="Varghese N."/>
            <person name="Submissions S."/>
        </authorList>
    </citation>
    <scope>NUCLEOTIDE SEQUENCE [LARGE SCALE GENOMIC DNA]</scope>
    <source>
        <strain evidence="3">DSM 21368</strain>
    </source>
</reference>
<proteinExistence type="predicted"/>
<accession>A0A1H5BNC7</accession>
<keyword evidence="2" id="KW-0808">Transferase</keyword>
<organism evidence="2 3">
    <name type="scientific">Ruania alba</name>
    <dbReference type="NCBI Taxonomy" id="648782"/>
    <lineage>
        <taxon>Bacteria</taxon>
        <taxon>Bacillati</taxon>
        <taxon>Actinomycetota</taxon>
        <taxon>Actinomycetes</taxon>
        <taxon>Micrococcales</taxon>
        <taxon>Ruaniaceae</taxon>
        <taxon>Ruania</taxon>
    </lineage>
</organism>
<dbReference type="STRING" id="648782.SAMN04488554_0146"/>
<evidence type="ECO:0000313" key="3">
    <source>
        <dbReference type="Proteomes" id="UP000199220"/>
    </source>
</evidence>
<feature type="domain" description="Polysaccharide pyruvyl transferase" evidence="1">
    <location>
        <begin position="22"/>
        <end position="348"/>
    </location>
</feature>
<dbReference type="AlphaFoldDB" id="A0A1H5BNC7"/>
<gene>
    <name evidence="2" type="ORF">SAMN04488554_0146</name>
</gene>
<dbReference type="InterPro" id="IPR007345">
    <property type="entry name" value="Polysacch_pyruvyl_Trfase"/>
</dbReference>
<dbReference type="Pfam" id="PF04230">
    <property type="entry name" value="PS_pyruv_trans"/>
    <property type="match status" value="1"/>
</dbReference>